<sequence length="231" mass="24309">MKKTNLFLIAAFLLGTAAFIAADHLDAPTVGGTTADITDFFAFEGADSNNTVFVANVQSTLAPTGEDPDFDENVLVEINIDNNGDLVEDLVIQAIPRNGKMYFFGPYAPGSTGLNSTIDANTTLQGEVMISGNGNATVETMNGLSYFAGLREDPFFFDFGTFNAVIGGDADASGPNGGFKTEDKAVDTFDGTNVLSIVVEVPNALLGGTFAHPAGTGVQVFNTWVEAKRKQ</sequence>
<feature type="chain" id="PRO_5046610504" description="Molecular chaperone DnaK" evidence="1">
    <location>
        <begin position="22"/>
        <end position="231"/>
    </location>
</feature>
<reference evidence="3" key="1">
    <citation type="journal article" date="2019" name="Int. J. Syst. Evol. Microbiol.">
        <title>The Global Catalogue of Microorganisms (GCM) 10K type strain sequencing project: providing services to taxonomists for standard genome sequencing and annotation.</title>
        <authorList>
            <consortium name="The Broad Institute Genomics Platform"/>
            <consortium name="The Broad Institute Genome Sequencing Center for Infectious Disease"/>
            <person name="Wu L."/>
            <person name="Ma J."/>
        </authorList>
    </citation>
    <scope>NUCLEOTIDE SEQUENCE [LARGE SCALE GENOMIC DNA]</scope>
    <source>
        <strain evidence="3">JCM 16082</strain>
    </source>
</reference>
<name>A0ABP3XVF5_9FLAO</name>
<protein>
    <recommendedName>
        <fullName evidence="4">Molecular chaperone DnaK</fullName>
    </recommendedName>
</protein>
<keyword evidence="1" id="KW-0732">Signal</keyword>
<proteinExistence type="predicted"/>
<dbReference type="EMBL" id="BAAAFG010000016">
    <property type="protein sequence ID" value="GAA0873266.1"/>
    <property type="molecule type" value="Genomic_DNA"/>
</dbReference>
<organism evidence="2 3">
    <name type="scientific">Gangjinia marincola</name>
    <dbReference type="NCBI Taxonomy" id="578463"/>
    <lineage>
        <taxon>Bacteria</taxon>
        <taxon>Pseudomonadati</taxon>
        <taxon>Bacteroidota</taxon>
        <taxon>Flavobacteriia</taxon>
        <taxon>Flavobacteriales</taxon>
        <taxon>Flavobacteriaceae</taxon>
        <taxon>Gangjinia</taxon>
    </lineage>
</organism>
<comment type="caution">
    <text evidence="2">The sequence shown here is derived from an EMBL/GenBank/DDBJ whole genome shotgun (WGS) entry which is preliminary data.</text>
</comment>
<dbReference type="RefSeq" id="WP_343768036.1">
    <property type="nucleotide sequence ID" value="NZ_BAAAFG010000016.1"/>
</dbReference>
<evidence type="ECO:0008006" key="4">
    <source>
        <dbReference type="Google" id="ProtNLM"/>
    </source>
</evidence>
<gene>
    <name evidence="2" type="ORF">GCM10009117_24130</name>
</gene>
<dbReference type="InterPro" id="IPR025566">
    <property type="entry name" value="DUF4331"/>
</dbReference>
<dbReference type="Pfam" id="PF14224">
    <property type="entry name" value="DUF4331"/>
    <property type="match status" value="2"/>
</dbReference>
<evidence type="ECO:0000313" key="3">
    <source>
        <dbReference type="Proteomes" id="UP001500507"/>
    </source>
</evidence>
<feature type="signal peptide" evidence="1">
    <location>
        <begin position="1"/>
        <end position="21"/>
    </location>
</feature>
<evidence type="ECO:0000313" key="2">
    <source>
        <dbReference type="EMBL" id="GAA0873266.1"/>
    </source>
</evidence>
<keyword evidence="3" id="KW-1185">Reference proteome</keyword>
<dbReference type="Proteomes" id="UP001500507">
    <property type="component" value="Unassembled WGS sequence"/>
</dbReference>
<accession>A0ABP3XVF5</accession>
<evidence type="ECO:0000256" key="1">
    <source>
        <dbReference type="SAM" id="SignalP"/>
    </source>
</evidence>